<protein>
    <submittedName>
        <fullName evidence="3">Uncharacterized protein</fullName>
    </submittedName>
</protein>
<organism evidence="3 4">
    <name type="scientific">Venenivibrio stagnispumantis</name>
    <dbReference type="NCBI Taxonomy" id="407998"/>
    <lineage>
        <taxon>Bacteria</taxon>
        <taxon>Pseudomonadati</taxon>
        <taxon>Aquificota</taxon>
        <taxon>Aquificia</taxon>
        <taxon>Aquificales</taxon>
        <taxon>Hydrogenothermaceae</taxon>
        <taxon>Venenivibrio</taxon>
    </lineage>
</organism>
<name>A0AA45WN94_9AQUI</name>
<dbReference type="Proteomes" id="UP001157947">
    <property type="component" value="Unassembled WGS sequence"/>
</dbReference>
<gene>
    <name evidence="3" type="ORF">SAMN06264868_11646</name>
</gene>
<evidence type="ECO:0000256" key="1">
    <source>
        <dbReference type="SAM" id="Coils"/>
    </source>
</evidence>
<proteinExistence type="predicted"/>
<evidence type="ECO:0000313" key="3">
    <source>
        <dbReference type="EMBL" id="SMP17832.1"/>
    </source>
</evidence>
<dbReference type="RefSeq" id="WP_265134159.1">
    <property type="nucleotide sequence ID" value="NZ_FXTX01000016.1"/>
</dbReference>
<feature type="chain" id="PRO_5041333254" evidence="2">
    <location>
        <begin position="21"/>
        <end position="133"/>
    </location>
</feature>
<feature type="coiled-coil region" evidence="1">
    <location>
        <begin position="45"/>
        <end position="129"/>
    </location>
</feature>
<dbReference type="EMBL" id="FXTX01000016">
    <property type="protein sequence ID" value="SMP17832.1"/>
    <property type="molecule type" value="Genomic_DNA"/>
</dbReference>
<evidence type="ECO:0000256" key="2">
    <source>
        <dbReference type="SAM" id="SignalP"/>
    </source>
</evidence>
<keyword evidence="2" id="KW-0732">Signal</keyword>
<keyword evidence="4" id="KW-1185">Reference proteome</keyword>
<dbReference type="Gene3D" id="1.20.5.340">
    <property type="match status" value="1"/>
</dbReference>
<comment type="caution">
    <text evidence="3">The sequence shown here is derived from an EMBL/GenBank/DDBJ whole genome shotgun (WGS) entry which is preliminary data.</text>
</comment>
<dbReference type="AlphaFoldDB" id="A0AA45WN94"/>
<evidence type="ECO:0000313" key="4">
    <source>
        <dbReference type="Proteomes" id="UP001157947"/>
    </source>
</evidence>
<sequence length="133" mass="14437">MKKLILGVVGLAAINSAVFAQECGCNEPPVPKGSYVTKEYVDDLVSKLNQRLDAISNRLAGIEKDLTNPNADISSLKERVAAIESSVASLKNDCPDTCKSKLDAIERNIDTLKAKLQSHSAHAEKLMEEKARK</sequence>
<dbReference type="SUPFAM" id="SSF57997">
    <property type="entry name" value="Tropomyosin"/>
    <property type="match status" value="1"/>
</dbReference>
<keyword evidence="1" id="KW-0175">Coiled coil</keyword>
<reference evidence="3" key="1">
    <citation type="submission" date="2017-05" db="EMBL/GenBank/DDBJ databases">
        <authorList>
            <person name="Varghese N."/>
            <person name="Submissions S."/>
        </authorList>
    </citation>
    <scope>NUCLEOTIDE SEQUENCE</scope>
    <source>
        <strain evidence="3">DSM 18763</strain>
    </source>
</reference>
<feature type="signal peptide" evidence="2">
    <location>
        <begin position="1"/>
        <end position="20"/>
    </location>
</feature>
<accession>A0AA45WN94</accession>